<reference evidence="5" key="1">
    <citation type="journal article" date="2018" name="Genome Biol.">
        <title>SKESA: strategic k-mer extension for scrupulous assemblies.</title>
        <authorList>
            <person name="Souvorov A."/>
            <person name="Agarwala R."/>
            <person name="Lipman D.J."/>
        </authorList>
    </citation>
    <scope>NUCLEOTIDE SEQUENCE</scope>
    <source>
        <strain evidence="5">10-0026</strain>
        <strain evidence="2">10-2663</strain>
        <strain evidence="3">10-2762</strain>
        <strain evidence="1">11-2318</strain>
        <strain evidence="4">12-7261</strain>
        <strain evidence="8">13-0112</strain>
        <strain evidence="7">13-2733</strain>
        <strain evidence="6">13-2740</strain>
    </source>
</reference>
<evidence type="ECO:0000313" key="4">
    <source>
        <dbReference type="EMBL" id="HAE6001293.1"/>
    </source>
</evidence>
<dbReference type="EMBL" id="DAASLG010000006">
    <property type="protein sequence ID" value="HAE6001293.1"/>
    <property type="molecule type" value="Genomic_DNA"/>
</dbReference>
<dbReference type="EMBL" id="DAAUAM010000027">
    <property type="protein sequence ID" value="HAF0863530.1"/>
    <property type="molecule type" value="Genomic_DNA"/>
</dbReference>
<dbReference type="EMBL" id="DAASLQ010000007">
    <property type="protein sequence ID" value="HAE6030599.1"/>
    <property type="molecule type" value="Genomic_DNA"/>
</dbReference>
<dbReference type="EMBL" id="DAARLP010000005">
    <property type="protein sequence ID" value="HAE2914003.1"/>
    <property type="molecule type" value="Genomic_DNA"/>
</dbReference>
<dbReference type="AlphaFoldDB" id="A0A733Y3B6"/>
<accession>A0A733Y3B6</accession>
<dbReference type="EMBL" id="DAARUZ010000008">
    <property type="protein sequence ID" value="HAE4048585.1"/>
    <property type="molecule type" value="Genomic_DNA"/>
</dbReference>
<evidence type="ECO:0000313" key="1">
    <source>
        <dbReference type="EMBL" id="HAE2914003.1"/>
    </source>
</evidence>
<evidence type="ECO:0000313" key="8">
    <source>
        <dbReference type="EMBL" id="HAF0863530.1"/>
    </source>
</evidence>
<reference evidence="5" key="2">
    <citation type="submission" date="2018-07" db="EMBL/GenBank/DDBJ databases">
        <authorList>
            <consortium name="NCBI Pathogen Detection Project"/>
        </authorList>
    </citation>
    <scope>NUCLEOTIDE SEQUENCE</scope>
    <source>
        <strain evidence="5">10-0026</strain>
        <strain evidence="2">10-2663</strain>
        <strain evidence="3">10-2762</strain>
        <strain evidence="1">11-2318</strain>
        <strain evidence="4">12-7261</strain>
        <strain evidence="8">13-0112</strain>
        <strain evidence="7">13-2733</strain>
        <strain evidence="6">13-2740</strain>
    </source>
</reference>
<evidence type="ECO:0000313" key="3">
    <source>
        <dbReference type="EMBL" id="HAE4048585.1"/>
    </source>
</evidence>
<dbReference type="EMBL" id="DAARUC010000005">
    <property type="protein sequence ID" value="HAE3939254.1"/>
    <property type="molecule type" value="Genomic_DNA"/>
</dbReference>
<protein>
    <submittedName>
        <fullName evidence="5">Uncharacterized protein</fullName>
    </submittedName>
</protein>
<dbReference type="EMBL" id="DAATPN010000006">
    <property type="protein sequence ID" value="HAE9562101.1"/>
    <property type="molecule type" value="Genomic_DNA"/>
</dbReference>
<evidence type="ECO:0000313" key="5">
    <source>
        <dbReference type="EMBL" id="HAE6030599.1"/>
    </source>
</evidence>
<proteinExistence type="predicted"/>
<comment type="caution">
    <text evidence="5">The sequence shown here is derived from an EMBL/GenBank/DDBJ whole genome shotgun (WGS) entry which is preliminary data.</text>
</comment>
<evidence type="ECO:0000313" key="7">
    <source>
        <dbReference type="EMBL" id="HAE9562101.1"/>
    </source>
</evidence>
<evidence type="ECO:0000313" key="2">
    <source>
        <dbReference type="EMBL" id="HAE3939254.1"/>
    </source>
</evidence>
<dbReference type="EMBL" id="DAASRW010000007">
    <property type="protein sequence ID" value="HAE6747629.1"/>
    <property type="molecule type" value="Genomic_DNA"/>
</dbReference>
<organism evidence="5">
    <name type="scientific">Salmonella enterica subsp. enterica serovar Braenderup</name>
    <dbReference type="NCBI Taxonomy" id="149391"/>
    <lineage>
        <taxon>Bacteria</taxon>
        <taxon>Pseudomonadati</taxon>
        <taxon>Pseudomonadota</taxon>
        <taxon>Gammaproteobacteria</taxon>
        <taxon>Enterobacterales</taxon>
        <taxon>Enterobacteriaceae</taxon>
        <taxon>Salmonella</taxon>
    </lineage>
</organism>
<sequence length="50" mass="5824">MIHQLSMHKNIEMFSKEDYAASLLKGSIILYPQSGFGHELKGRNKRKIYN</sequence>
<gene>
    <name evidence="1" type="ORF">G3408_003151</name>
    <name evidence="2" type="ORF">G4B28_001197</name>
    <name evidence="3" type="ORF">G4B35_001697</name>
    <name evidence="4" type="ORF">G4I58_002913</name>
    <name evidence="5" type="ORF">G4I61_000699</name>
    <name evidence="6" type="ORF">G4L02_003388</name>
    <name evidence="7" type="ORF">G4Y23_002851</name>
    <name evidence="8" type="ORF">G9C15_002731</name>
</gene>
<name>A0A733Y3B6_SALET</name>
<evidence type="ECO:0000313" key="6">
    <source>
        <dbReference type="EMBL" id="HAE6747629.1"/>
    </source>
</evidence>